<gene>
    <name evidence="2" type="ORF">Tco_0804804</name>
</gene>
<reference evidence="2" key="1">
    <citation type="journal article" date="2022" name="Int. J. Mol. Sci.">
        <title>Draft Genome of Tanacetum Coccineum: Genomic Comparison of Closely Related Tanacetum-Family Plants.</title>
        <authorList>
            <person name="Yamashiro T."/>
            <person name="Shiraishi A."/>
            <person name="Nakayama K."/>
            <person name="Satake H."/>
        </authorList>
    </citation>
    <scope>NUCLEOTIDE SEQUENCE</scope>
</reference>
<dbReference type="PANTHER" id="PTHR34285:SF3">
    <property type="entry name" value="OS08G0510800 PROTEIN"/>
    <property type="match status" value="1"/>
</dbReference>
<dbReference type="PANTHER" id="PTHR34285">
    <property type="entry name" value="OS08G0510800 PROTEIN"/>
    <property type="match status" value="1"/>
</dbReference>
<evidence type="ECO:0000313" key="3">
    <source>
        <dbReference type="Proteomes" id="UP001151760"/>
    </source>
</evidence>
<evidence type="ECO:0000256" key="1">
    <source>
        <dbReference type="SAM" id="MobiDB-lite"/>
    </source>
</evidence>
<feature type="region of interest" description="Disordered" evidence="1">
    <location>
        <begin position="290"/>
        <end position="320"/>
    </location>
</feature>
<dbReference type="EMBL" id="BQNB010011995">
    <property type="protein sequence ID" value="GJS97836.1"/>
    <property type="molecule type" value="Genomic_DNA"/>
</dbReference>
<protein>
    <submittedName>
        <fullName evidence="2">Uncharacterized protein</fullName>
    </submittedName>
</protein>
<reference evidence="2" key="2">
    <citation type="submission" date="2022-01" db="EMBL/GenBank/DDBJ databases">
        <authorList>
            <person name="Yamashiro T."/>
            <person name="Shiraishi A."/>
            <person name="Satake H."/>
            <person name="Nakayama K."/>
        </authorList>
    </citation>
    <scope>NUCLEOTIDE SEQUENCE</scope>
</reference>
<evidence type="ECO:0000313" key="2">
    <source>
        <dbReference type="EMBL" id="GJS97836.1"/>
    </source>
</evidence>
<proteinExistence type="predicted"/>
<feature type="compositionally biased region" description="Basic and acidic residues" evidence="1">
    <location>
        <begin position="302"/>
        <end position="313"/>
    </location>
</feature>
<accession>A0ABQ5A8E3</accession>
<name>A0ABQ5A8E3_9ASTR</name>
<sequence>MKASIKFRDEQKPLFRAKIPLNIIGFPFQSGIIAGESKELSLNLASFFEIGPAVKFAYRPNDSINPFSLVFKTGIGHFGSPINSSFNMSAEFNLITNFQNPNPSFKVHFKPRLGDFSVKKTVKTEMKHAPAVVFKKQVDGGGDEHAPVIVDFESPVSGVVRGVVDDVEVAAVTSLPLRRNAKVNFRWGVRVPPSEDKAIVLMQKDNSMAGISFEKLPFLFLNKIGIEHMGNGECRTASKVGAKSGDVAEVFTGVKKQLDVVQGENVALRKALDNLRSEFTAVKNGNNGVNKELSSRFSGNAKENEPVKDEMKNNDLGVLN</sequence>
<dbReference type="Proteomes" id="UP001151760">
    <property type="component" value="Unassembled WGS sequence"/>
</dbReference>
<comment type="caution">
    <text evidence="2">The sequence shown here is derived from an EMBL/GenBank/DDBJ whole genome shotgun (WGS) entry which is preliminary data.</text>
</comment>
<organism evidence="2 3">
    <name type="scientific">Tanacetum coccineum</name>
    <dbReference type="NCBI Taxonomy" id="301880"/>
    <lineage>
        <taxon>Eukaryota</taxon>
        <taxon>Viridiplantae</taxon>
        <taxon>Streptophyta</taxon>
        <taxon>Embryophyta</taxon>
        <taxon>Tracheophyta</taxon>
        <taxon>Spermatophyta</taxon>
        <taxon>Magnoliopsida</taxon>
        <taxon>eudicotyledons</taxon>
        <taxon>Gunneridae</taxon>
        <taxon>Pentapetalae</taxon>
        <taxon>asterids</taxon>
        <taxon>campanulids</taxon>
        <taxon>Asterales</taxon>
        <taxon>Asteraceae</taxon>
        <taxon>Asteroideae</taxon>
        <taxon>Anthemideae</taxon>
        <taxon>Anthemidinae</taxon>
        <taxon>Tanacetum</taxon>
    </lineage>
</organism>
<keyword evidence="3" id="KW-1185">Reference proteome</keyword>